<dbReference type="RefSeq" id="WP_168486820.1">
    <property type="nucleotide sequence ID" value="NZ_JAAZSQ010000011.1"/>
</dbReference>
<dbReference type="InterPro" id="IPR021903">
    <property type="entry name" value="DUF3515"/>
</dbReference>
<organism evidence="2 3">
    <name type="scientific">Arthrobacter mobilis</name>
    <dbReference type="NCBI Taxonomy" id="2724944"/>
    <lineage>
        <taxon>Bacteria</taxon>
        <taxon>Bacillati</taxon>
        <taxon>Actinomycetota</taxon>
        <taxon>Actinomycetes</taxon>
        <taxon>Micrococcales</taxon>
        <taxon>Micrococcaceae</taxon>
        <taxon>Arthrobacter</taxon>
    </lineage>
</organism>
<keyword evidence="3" id="KW-1185">Reference proteome</keyword>
<gene>
    <name evidence="2" type="ORF">HGG74_12630</name>
</gene>
<reference evidence="2 3" key="1">
    <citation type="submission" date="2020-04" db="EMBL/GenBank/DDBJ databases">
        <title>Arthrobacter sp. nov.</title>
        <authorList>
            <person name="Liu S."/>
        </authorList>
    </citation>
    <scope>NUCLEOTIDE SEQUENCE [LARGE SCALE GENOMIC DNA]</scope>
    <source>
        <strain evidence="2 3">E918</strain>
    </source>
</reference>
<dbReference type="EMBL" id="JAAZSQ010000011">
    <property type="protein sequence ID" value="NKX55370.1"/>
    <property type="molecule type" value="Genomic_DNA"/>
</dbReference>
<comment type="caution">
    <text evidence="2">The sequence shown here is derived from an EMBL/GenBank/DDBJ whole genome shotgun (WGS) entry which is preliminary data.</text>
</comment>
<feature type="signal peptide" evidence="1">
    <location>
        <begin position="1"/>
        <end position="22"/>
    </location>
</feature>
<dbReference type="PROSITE" id="PS51257">
    <property type="entry name" value="PROKAR_LIPOPROTEIN"/>
    <property type="match status" value="1"/>
</dbReference>
<evidence type="ECO:0000313" key="3">
    <source>
        <dbReference type="Proteomes" id="UP000544090"/>
    </source>
</evidence>
<dbReference type="Pfam" id="PF12028">
    <property type="entry name" value="DUF3515"/>
    <property type="match status" value="1"/>
</dbReference>
<evidence type="ECO:0000313" key="2">
    <source>
        <dbReference type="EMBL" id="NKX55370.1"/>
    </source>
</evidence>
<proteinExistence type="predicted"/>
<dbReference type="AlphaFoldDB" id="A0A7X6K6I3"/>
<accession>A0A7X6K6I3</accession>
<keyword evidence="1" id="KW-0732">Signal</keyword>
<name>A0A7X6K6I3_9MICC</name>
<evidence type="ECO:0000256" key="1">
    <source>
        <dbReference type="SAM" id="SignalP"/>
    </source>
</evidence>
<feature type="chain" id="PRO_5038722323" evidence="1">
    <location>
        <begin position="23"/>
        <end position="167"/>
    </location>
</feature>
<sequence length="167" mass="17270">MPQPFRAVRLPAALFLAGVVVAGTAACSPAVHVEAAPDAANPGCAPMMVLLPQFVADAPRRETTSQGSAAWGNPSQVILRCGVPVPGPTTDQCVSVNGVDWVLRGPEGTQEGSWTATTYGRTPATELVFDPDQVAESSVLTDLAAAVSKIPQTNRCLSISDTLETGQ</sequence>
<dbReference type="Proteomes" id="UP000544090">
    <property type="component" value="Unassembled WGS sequence"/>
</dbReference>
<protein>
    <submittedName>
        <fullName evidence="2">DUF3515 domain-containing protein</fullName>
    </submittedName>
</protein>